<feature type="region of interest" description="Disordered" evidence="1">
    <location>
        <begin position="284"/>
        <end position="303"/>
    </location>
</feature>
<dbReference type="SUPFAM" id="SSF51197">
    <property type="entry name" value="Clavaminate synthase-like"/>
    <property type="match status" value="1"/>
</dbReference>
<reference evidence="2 3" key="1">
    <citation type="journal article" date="2019" name="Emerg. Microbes Infect.">
        <title>Comprehensive subspecies identification of 175 nontuberculous mycobacteria species based on 7547 genomic profiles.</title>
        <authorList>
            <person name="Matsumoto Y."/>
            <person name="Kinjo T."/>
            <person name="Motooka D."/>
            <person name="Nabeya D."/>
            <person name="Jung N."/>
            <person name="Uechi K."/>
            <person name="Horii T."/>
            <person name="Iida T."/>
            <person name="Fujita J."/>
            <person name="Nakamura S."/>
        </authorList>
    </citation>
    <scope>NUCLEOTIDE SEQUENCE [LARGE SCALE GENOMIC DNA]</scope>
    <source>
        <strain evidence="2 3">JCM 13574</strain>
    </source>
</reference>
<evidence type="ECO:0008006" key="4">
    <source>
        <dbReference type="Google" id="ProtNLM"/>
    </source>
</evidence>
<proteinExistence type="predicted"/>
<gene>
    <name evidence="2" type="ORF">MMAD_31330</name>
</gene>
<keyword evidence="3" id="KW-1185">Reference proteome</keyword>
<name>A0A7I7XI08_9MYCO</name>
<evidence type="ECO:0000313" key="2">
    <source>
        <dbReference type="EMBL" id="BBZ28838.1"/>
    </source>
</evidence>
<evidence type="ECO:0000313" key="3">
    <source>
        <dbReference type="Proteomes" id="UP000466517"/>
    </source>
</evidence>
<dbReference type="EMBL" id="AP022610">
    <property type="protein sequence ID" value="BBZ28838.1"/>
    <property type="molecule type" value="Genomic_DNA"/>
</dbReference>
<protein>
    <recommendedName>
        <fullName evidence="4">Phytanoyl-CoA dioxygenase</fullName>
    </recommendedName>
</protein>
<sequence>MANLSRTRAFGSQTVGHPTTERQHMVTHDVHGLGEFSPRWLADQLDDRGLVRLQDVFSAEWLDAMRTMVVDYIAANGDRDFYLDRADQEVGSPAHRLTSDPAVRRLFAETANLRRPHVDSADAPMRCSMLVRTGTVRKAPSHLFHYDPCVLTMIVPIFIPQGPLGTCGELAAFGNTRPFRRFHATHLADVLLTHNRWYRRHTTKRVHDAPEKYVVPLQPGDAYLFWGYRTYHGNLGCAPGVLRTTLVLKFGAVHPADGWLSKVAWRFSRSRRDMQRFQGRSALPRRAADDVASPSREVPVARR</sequence>
<dbReference type="KEGG" id="mmag:MMAD_31330"/>
<evidence type="ECO:0000256" key="1">
    <source>
        <dbReference type="SAM" id="MobiDB-lite"/>
    </source>
</evidence>
<organism evidence="2 3">
    <name type="scientific">Mycolicibacterium madagascariense</name>
    <dbReference type="NCBI Taxonomy" id="212765"/>
    <lineage>
        <taxon>Bacteria</taxon>
        <taxon>Bacillati</taxon>
        <taxon>Actinomycetota</taxon>
        <taxon>Actinomycetes</taxon>
        <taxon>Mycobacteriales</taxon>
        <taxon>Mycobacteriaceae</taxon>
        <taxon>Mycolicibacterium</taxon>
    </lineage>
</organism>
<dbReference type="Proteomes" id="UP000466517">
    <property type="component" value="Chromosome"/>
</dbReference>
<accession>A0A7I7XI08</accession>
<dbReference type="AlphaFoldDB" id="A0A7I7XI08"/>